<dbReference type="EMBL" id="JACASE010000016">
    <property type="protein sequence ID" value="KAF6401542.1"/>
    <property type="molecule type" value="Genomic_DNA"/>
</dbReference>
<protein>
    <submittedName>
        <fullName evidence="1">Uncharacterized protein</fullName>
    </submittedName>
</protein>
<proteinExistence type="predicted"/>
<reference evidence="1 2" key="1">
    <citation type="journal article" date="2020" name="Nature">
        <title>Six reference-quality genomes reveal evolution of bat adaptations.</title>
        <authorList>
            <person name="Jebb D."/>
            <person name="Huang Z."/>
            <person name="Pippel M."/>
            <person name="Hughes G.M."/>
            <person name="Lavrichenko K."/>
            <person name="Devanna P."/>
            <person name="Winkler S."/>
            <person name="Jermiin L.S."/>
            <person name="Skirmuntt E.C."/>
            <person name="Katzourakis A."/>
            <person name="Burkitt-Gray L."/>
            <person name="Ray D.A."/>
            <person name="Sullivan K.A.M."/>
            <person name="Roscito J.G."/>
            <person name="Kirilenko B.M."/>
            <person name="Davalos L.M."/>
            <person name="Corthals A.P."/>
            <person name="Power M.L."/>
            <person name="Jones G."/>
            <person name="Ransome R.D."/>
            <person name="Dechmann D.K.N."/>
            <person name="Locatelli A.G."/>
            <person name="Puechmaille S.J."/>
            <person name="Fedrigo O."/>
            <person name="Jarvis E.D."/>
            <person name="Hiller M."/>
            <person name="Vernes S.C."/>
            <person name="Myers E.W."/>
            <person name="Teeling E.C."/>
        </authorList>
    </citation>
    <scope>NUCLEOTIDE SEQUENCE [LARGE SCALE GENOMIC DNA]</scope>
    <source>
        <strain evidence="1">MRouAeg1</strain>
        <tissue evidence="1">Muscle</tissue>
    </source>
</reference>
<evidence type="ECO:0000313" key="1">
    <source>
        <dbReference type="EMBL" id="KAF6401542.1"/>
    </source>
</evidence>
<accession>A0A7J8BSA9</accession>
<dbReference type="AlphaFoldDB" id="A0A7J8BSA9"/>
<evidence type="ECO:0000313" key="2">
    <source>
        <dbReference type="Proteomes" id="UP000593571"/>
    </source>
</evidence>
<comment type="caution">
    <text evidence="1">The sequence shown here is derived from an EMBL/GenBank/DDBJ whole genome shotgun (WGS) entry which is preliminary data.</text>
</comment>
<organism evidence="1 2">
    <name type="scientific">Rousettus aegyptiacus</name>
    <name type="common">Egyptian fruit bat</name>
    <name type="synonym">Pteropus aegyptiacus</name>
    <dbReference type="NCBI Taxonomy" id="9407"/>
    <lineage>
        <taxon>Eukaryota</taxon>
        <taxon>Metazoa</taxon>
        <taxon>Chordata</taxon>
        <taxon>Craniata</taxon>
        <taxon>Vertebrata</taxon>
        <taxon>Euteleostomi</taxon>
        <taxon>Mammalia</taxon>
        <taxon>Eutheria</taxon>
        <taxon>Laurasiatheria</taxon>
        <taxon>Chiroptera</taxon>
        <taxon>Yinpterochiroptera</taxon>
        <taxon>Pteropodoidea</taxon>
        <taxon>Pteropodidae</taxon>
        <taxon>Rousettinae</taxon>
        <taxon>Rousettus</taxon>
    </lineage>
</organism>
<keyword evidence="2" id="KW-1185">Reference proteome</keyword>
<name>A0A7J8BSA9_ROUAE</name>
<sequence length="135" mass="14751">MWTGEGGETWKGNGVGRTWSHCDRGLKHPCRLFFPRLGSLPPTEEHLEPSRVLLLRMLLLGKAEPWDAAARWPRAPLFPENSREPISPVRPDLELREGAWPRRGLALGLASCLGQSAAPPHPYGPLACGSACSPA</sequence>
<gene>
    <name evidence="1" type="ORF">HJG63_009603</name>
</gene>
<dbReference type="Proteomes" id="UP000593571">
    <property type="component" value="Unassembled WGS sequence"/>
</dbReference>